<evidence type="ECO:0000259" key="2">
    <source>
        <dbReference type="Pfam" id="PF12706"/>
    </source>
</evidence>
<dbReference type="PANTHER" id="PTHR43546">
    <property type="entry name" value="UPF0173 METAL-DEPENDENT HYDROLASE MJ1163-RELATED"/>
    <property type="match status" value="1"/>
</dbReference>
<feature type="domain" description="Metallo-beta-lactamase" evidence="2">
    <location>
        <begin position="20"/>
        <end position="236"/>
    </location>
</feature>
<reference evidence="4" key="1">
    <citation type="journal article" date="2019" name="Int. J. Syst. Evol. Microbiol.">
        <title>The Global Catalogue of Microorganisms (GCM) 10K type strain sequencing project: providing services to taxonomists for standard genome sequencing and annotation.</title>
        <authorList>
            <consortium name="The Broad Institute Genomics Platform"/>
            <consortium name="The Broad Institute Genome Sequencing Center for Infectious Disease"/>
            <person name="Wu L."/>
            <person name="Ma J."/>
        </authorList>
    </citation>
    <scope>NUCLEOTIDE SEQUENCE [LARGE SCALE GENOMIC DNA]</scope>
    <source>
        <strain evidence="4">CGMCC 1.12989</strain>
    </source>
</reference>
<comment type="caution">
    <text evidence="3">The sequence shown here is derived from an EMBL/GenBank/DDBJ whole genome shotgun (WGS) entry which is preliminary data.</text>
</comment>
<name>A0ABV8RPB7_9SPHN</name>
<dbReference type="InterPro" id="IPR050114">
    <property type="entry name" value="UPF0173_UPF0282_UlaG_hydrolase"/>
</dbReference>
<gene>
    <name evidence="3" type="ORF">ACFO0A_06280</name>
</gene>
<dbReference type="InterPro" id="IPR001279">
    <property type="entry name" value="Metallo-B-lactamas"/>
</dbReference>
<dbReference type="RefSeq" id="WP_379538110.1">
    <property type="nucleotide sequence ID" value="NZ_JBHSDR010000003.1"/>
</dbReference>
<keyword evidence="1" id="KW-0378">Hydrolase</keyword>
<keyword evidence="4" id="KW-1185">Reference proteome</keyword>
<dbReference type="PANTHER" id="PTHR43546:SF9">
    <property type="entry name" value="L-ASCORBATE-6-PHOSPHATE LACTONASE ULAG-RELATED"/>
    <property type="match status" value="1"/>
</dbReference>
<organism evidence="3 4">
    <name type="scientific">Novosphingobium tardum</name>
    <dbReference type="NCBI Taxonomy" id="1538021"/>
    <lineage>
        <taxon>Bacteria</taxon>
        <taxon>Pseudomonadati</taxon>
        <taxon>Pseudomonadota</taxon>
        <taxon>Alphaproteobacteria</taxon>
        <taxon>Sphingomonadales</taxon>
        <taxon>Sphingomonadaceae</taxon>
        <taxon>Novosphingobium</taxon>
    </lineage>
</organism>
<evidence type="ECO:0000256" key="1">
    <source>
        <dbReference type="ARBA" id="ARBA00022801"/>
    </source>
</evidence>
<dbReference type="Gene3D" id="3.60.15.10">
    <property type="entry name" value="Ribonuclease Z/Hydroxyacylglutathione hydrolase-like"/>
    <property type="match status" value="1"/>
</dbReference>
<dbReference type="EMBL" id="JBHSDR010000003">
    <property type="protein sequence ID" value="MFC4294664.1"/>
    <property type="molecule type" value="Genomic_DNA"/>
</dbReference>
<dbReference type="InterPro" id="IPR036866">
    <property type="entry name" value="RibonucZ/Hydroxyglut_hydro"/>
</dbReference>
<evidence type="ECO:0000313" key="3">
    <source>
        <dbReference type="EMBL" id="MFC4294664.1"/>
    </source>
</evidence>
<accession>A0ABV8RPB7</accession>
<dbReference type="Pfam" id="PF12706">
    <property type="entry name" value="Lactamase_B_2"/>
    <property type="match status" value="1"/>
</dbReference>
<dbReference type="Proteomes" id="UP001595828">
    <property type="component" value="Unassembled WGS sequence"/>
</dbReference>
<protein>
    <submittedName>
        <fullName evidence="3">MBL fold metallo-hydrolase</fullName>
    </submittedName>
</protein>
<sequence length="273" mass="29489">MKIRQIRNATLLIEYGGVKFLVDPMLSAKSAWPAFAGTANDHLRNPTVDLVVPMEDILAVDAVIVTHTHTDHWDKAAAENIPADTPIYVQHFGDKALVSNGGYIELEGQPHLAMIEGKTFTNVKVLTGNPEVQGVKLRKVPGQHGSDVAIEHAYDALQEVCGVVFSHPGEKTLYLAGDTVWNEYVEANIAKYAPEVIILNAGDAQIPGLGAIIMDANDVLKVCEAAPEATIVASHFEAVNHGVATRDELRQLIGLHSLEDRVLVPEDGETVTP</sequence>
<evidence type="ECO:0000313" key="4">
    <source>
        <dbReference type="Proteomes" id="UP001595828"/>
    </source>
</evidence>
<dbReference type="SUPFAM" id="SSF56281">
    <property type="entry name" value="Metallo-hydrolase/oxidoreductase"/>
    <property type="match status" value="1"/>
</dbReference>
<proteinExistence type="predicted"/>